<dbReference type="PANTHER" id="PTHR47093:SF1">
    <property type="entry name" value="PROTEIN JSN1-RELATED"/>
    <property type="match status" value="1"/>
</dbReference>
<dbReference type="InterPro" id="IPR011989">
    <property type="entry name" value="ARM-like"/>
</dbReference>
<evidence type="ECO:0000313" key="8">
    <source>
        <dbReference type="Proteomes" id="UP000605846"/>
    </source>
</evidence>
<proteinExistence type="predicted"/>
<feature type="region of interest" description="Disordered" evidence="4">
    <location>
        <begin position="216"/>
        <end position="242"/>
    </location>
</feature>
<dbReference type="InterPro" id="IPR012677">
    <property type="entry name" value="Nucleotide-bd_a/b_plait_sf"/>
</dbReference>
<keyword evidence="8" id="KW-1185">Reference proteome</keyword>
<evidence type="ECO:0000313" key="7">
    <source>
        <dbReference type="EMBL" id="KAF7727345.1"/>
    </source>
</evidence>
<dbReference type="CDD" id="cd00590">
    <property type="entry name" value="RRM_SF"/>
    <property type="match status" value="1"/>
</dbReference>
<dbReference type="InterPro" id="IPR033133">
    <property type="entry name" value="PUM-HD"/>
</dbReference>
<dbReference type="GO" id="GO:0003723">
    <property type="term" value="F:RNA binding"/>
    <property type="evidence" value="ECO:0007669"/>
    <property type="project" value="UniProtKB-UniRule"/>
</dbReference>
<sequence>MPLSFSRTKTATTLPTPAAYQQTNRDLLNPNDNVGPARRARAGTMPSLAHIPEPIPHRSPFLQPIRDAGRHRSGSLNLPPSQPMHLGFDSSVFGRSWNRNEENMHHHTSSAYVSSSGSSSMEQLYRVDSDLSIARTLRSLGLEDEEQTLVGSANNSVSEFNMSNRPLLSIHRSRSYTINGATRYPESSSSPMATARTRTMSMTKSYAPFENYATRQNRPRASSMGRMDYPHTPPLWRTQRTPLEPLRDDDGDFDKNTPLGTVPLSLGDSELLANIFPDRVVTKDPVLNGATNQNSSEEPYLHPSQSTPTLRSHNAPLMPSTSSPTQTVARSLWIGNIDASISVETLTKTFSAFGPIESVRLLLEKECAFVNFFQLEDAVRAKEEVLGRLGGRIGGCIVRVGFGRADTALPETNTVQPTRALWLGNIPSGMNPTKIRQLFSPYGAVESVRVLSHKNCAFVNFEHVENAVAARDALVKKEIAGQSFAGVRAGFARVPPMKTSQSSSPGSKARGDREEEDEEDAWLNGLWEIMQQFDVDDEASGLIEIPELGADNAIDTGRLREIRKKLDSSNIKTSEVDSIASEYLEQMAELSSDYIGNTVVQRFFEKCTEEMKTKMLRIVAPHLASLSVHKNGTWAAQKIIDTVKTAEQIHLVCHHLQPYVPPLLLDQFGNYAVQCCLRLKETHNQFIFNAIVGKLQMIAQGRFGARAVRGTLENQHTTVHQQLLVAASFLQNIDFLSTNANGVLLLSWLIDAPVLQNRLHLIAHRLVPRITQLAVHKLGSQIVLKLINQSVDPEAQRMILNHILDQDNLEEILAEQVRGPSFLQKVLHSSHVSAADKSQLAYLIMPLLDDLQGPGYKTLVAEIVAMEKNIKTN</sequence>
<organism evidence="7 8">
    <name type="scientific">Apophysomyces ossiformis</name>
    <dbReference type="NCBI Taxonomy" id="679940"/>
    <lineage>
        <taxon>Eukaryota</taxon>
        <taxon>Fungi</taxon>
        <taxon>Fungi incertae sedis</taxon>
        <taxon>Mucoromycota</taxon>
        <taxon>Mucoromycotina</taxon>
        <taxon>Mucoromycetes</taxon>
        <taxon>Mucorales</taxon>
        <taxon>Mucorineae</taxon>
        <taxon>Mucoraceae</taxon>
        <taxon>Apophysomyces</taxon>
    </lineage>
</organism>
<evidence type="ECO:0000256" key="1">
    <source>
        <dbReference type="ARBA" id="ARBA00022737"/>
    </source>
</evidence>
<feature type="region of interest" description="Disordered" evidence="4">
    <location>
        <begin position="1"/>
        <end position="39"/>
    </location>
</feature>
<feature type="repeat" description="Pumilio" evidence="3">
    <location>
        <begin position="765"/>
        <end position="801"/>
    </location>
</feature>
<feature type="domain" description="PUM-HD" evidence="6">
    <location>
        <begin position="513"/>
        <end position="868"/>
    </location>
</feature>
<name>A0A8H7BPE7_9FUNG</name>
<dbReference type="SUPFAM" id="SSF54928">
    <property type="entry name" value="RNA-binding domain, RBD"/>
    <property type="match status" value="1"/>
</dbReference>
<keyword evidence="2" id="KW-0694">RNA-binding</keyword>
<evidence type="ECO:0008006" key="9">
    <source>
        <dbReference type="Google" id="ProtNLM"/>
    </source>
</evidence>
<dbReference type="Proteomes" id="UP000605846">
    <property type="component" value="Unassembled WGS sequence"/>
</dbReference>
<keyword evidence="1" id="KW-0677">Repeat</keyword>
<evidence type="ECO:0000256" key="4">
    <source>
        <dbReference type="SAM" id="MobiDB-lite"/>
    </source>
</evidence>
<evidence type="ECO:0000259" key="5">
    <source>
        <dbReference type="PROSITE" id="PS50102"/>
    </source>
</evidence>
<feature type="compositionally biased region" description="Polar residues" evidence="4">
    <location>
        <begin position="289"/>
        <end position="312"/>
    </location>
</feature>
<dbReference type="SUPFAM" id="SSF48371">
    <property type="entry name" value="ARM repeat"/>
    <property type="match status" value="1"/>
</dbReference>
<dbReference type="InterPro" id="IPR001313">
    <property type="entry name" value="Pumilio_RNA-bd_rpt"/>
</dbReference>
<dbReference type="OrthoDB" id="2017782at2759"/>
<dbReference type="AlphaFoldDB" id="A0A8H7BPE7"/>
<feature type="region of interest" description="Disordered" evidence="4">
    <location>
        <begin position="286"/>
        <end position="322"/>
    </location>
</feature>
<dbReference type="InterPro" id="IPR052645">
    <property type="entry name" value="Pumilio_domain_protein"/>
</dbReference>
<accession>A0A8H7BPE7</accession>
<dbReference type="PROSITE" id="PS50302">
    <property type="entry name" value="PUM"/>
    <property type="match status" value="3"/>
</dbReference>
<dbReference type="PANTHER" id="PTHR47093">
    <property type="entry name" value="PROTEIN JSN1-RELATED"/>
    <property type="match status" value="1"/>
</dbReference>
<dbReference type="Gene3D" id="3.30.70.330">
    <property type="match status" value="2"/>
</dbReference>
<feature type="repeat" description="Pumilio" evidence="3">
    <location>
        <begin position="655"/>
        <end position="693"/>
    </location>
</feature>
<evidence type="ECO:0000259" key="6">
    <source>
        <dbReference type="PROSITE" id="PS50303"/>
    </source>
</evidence>
<dbReference type="SMART" id="SM00360">
    <property type="entry name" value="RRM"/>
    <property type="match status" value="2"/>
</dbReference>
<protein>
    <recommendedName>
        <fullName evidence="9">ARM repeat-containing protein</fullName>
    </recommendedName>
</protein>
<dbReference type="Pfam" id="PF00076">
    <property type="entry name" value="RRM_1"/>
    <property type="match status" value="2"/>
</dbReference>
<feature type="domain" description="RRM" evidence="5">
    <location>
        <begin position="419"/>
        <end position="494"/>
    </location>
</feature>
<dbReference type="Gene3D" id="1.25.10.10">
    <property type="entry name" value="Leucine-rich Repeat Variant"/>
    <property type="match status" value="1"/>
</dbReference>
<feature type="region of interest" description="Disordered" evidence="4">
    <location>
        <begin position="495"/>
        <end position="517"/>
    </location>
</feature>
<evidence type="ECO:0000256" key="3">
    <source>
        <dbReference type="PROSITE-ProRule" id="PRU00317"/>
    </source>
</evidence>
<dbReference type="PROSITE" id="PS50102">
    <property type="entry name" value="RRM"/>
    <property type="match status" value="2"/>
</dbReference>
<dbReference type="InterPro" id="IPR000504">
    <property type="entry name" value="RRM_dom"/>
</dbReference>
<dbReference type="SMART" id="SM00025">
    <property type="entry name" value="Pumilio"/>
    <property type="match status" value="4"/>
</dbReference>
<comment type="caution">
    <text evidence="7">The sequence shown here is derived from an EMBL/GenBank/DDBJ whole genome shotgun (WGS) entry which is preliminary data.</text>
</comment>
<dbReference type="GO" id="GO:0000288">
    <property type="term" value="P:nuclear-transcribed mRNA catabolic process, deadenylation-dependent decay"/>
    <property type="evidence" value="ECO:0007669"/>
    <property type="project" value="TreeGrafter"/>
</dbReference>
<dbReference type="InterPro" id="IPR035979">
    <property type="entry name" value="RBD_domain_sf"/>
</dbReference>
<gene>
    <name evidence="7" type="ORF">EC973_007654</name>
</gene>
<dbReference type="PROSITE" id="PS50303">
    <property type="entry name" value="PUM_HD"/>
    <property type="match status" value="1"/>
</dbReference>
<dbReference type="EMBL" id="JABAYA010000059">
    <property type="protein sequence ID" value="KAF7727345.1"/>
    <property type="molecule type" value="Genomic_DNA"/>
</dbReference>
<feature type="domain" description="RRM" evidence="5">
    <location>
        <begin position="330"/>
        <end position="405"/>
    </location>
</feature>
<reference evidence="7" key="1">
    <citation type="submission" date="2020-01" db="EMBL/GenBank/DDBJ databases">
        <title>Genome Sequencing of Three Apophysomyces-Like Fungal Strains Confirms a Novel Fungal Genus in the Mucoromycota with divergent Burkholderia-like Endosymbiotic Bacteria.</title>
        <authorList>
            <person name="Stajich J.E."/>
            <person name="Macias A.M."/>
            <person name="Carter-House D."/>
            <person name="Lovett B."/>
            <person name="Kasson L.R."/>
            <person name="Berry K."/>
            <person name="Grigoriev I."/>
            <person name="Chang Y."/>
            <person name="Spatafora J."/>
            <person name="Kasson M.T."/>
        </authorList>
    </citation>
    <scope>NUCLEOTIDE SEQUENCE</scope>
    <source>
        <strain evidence="7">NRRL A-21654</strain>
    </source>
</reference>
<evidence type="ECO:0000256" key="2">
    <source>
        <dbReference type="PROSITE-ProRule" id="PRU00176"/>
    </source>
</evidence>
<dbReference type="InterPro" id="IPR016024">
    <property type="entry name" value="ARM-type_fold"/>
</dbReference>
<feature type="compositionally biased region" description="Low complexity" evidence="4">
    <location>
        <begin position="8"/>
        <end position="23"/>
    </location>
</feature>
<feature type="repeat" description="Pumilio" evidence="3">
    <location>
        <begin position="582"/>
        <end position="617"/>
    </location>
</feature>
<dbReference type="Pfam" id="PF00806">
    <property type="entry name" value="PUF"/>
    <property type="match status" value="4"/>
</dbReference>